<evidence type="ECO:0000313" key="2">
    <source>
        <dbReference type="Proteomes" id="UP000641137"/>
    </source>
</evidence>
<sequence length="43" mass="4374">MKTTLLSLFLLSGIAAWGTAIYTAHAGSDHAVVVDGYGVSAAH</sequence>
<name>A0A8J3GGB9_9HYPH</name>
<reference evidence="1" key="2">
    <citation type="submission" date="2020-09" db="EMBL/GenBank/DDBJ databases">
        <authorList>
            <person name="Sun Q."/>
            <person name="Kim S."/>
        </authorList>
    </citation>
    <scope>NUCLEOTIDE SEQUENCE</scope>
    <source>
        <strain evidence="1">KCTC 42097</strain>
    </source>
</reference>
<comment type="caution">
    <text evidence="1">The sequence shown here is derived from an EMBL/GenBank/DDBJ whole genome shotgun (WGS) entry which is preliminary data.</text>
</comment>
<dbReference type="AlphaFoldDB" id="A0A8J3GGB9"/>
<dbReference type="Proteomes" id="UP000641137">
    <property type="component" value="Unassembled WGS sequence"/>
</dbReference>
<organism evidence="1 2">
    <name type="scientific">Limoniibacter endophyticus</name>
    <dbReference type="NCBI Taxonomy" id="1565040"/>
    <lineage>
        <taxon>Bacteria</taxon>
        <taxon>Pseudomonadati</taxon>
        <taxon>Pseudomonadota</taxon>
        <taxon>Alphaproteobacteria</taxon>
        <taxon>Hyphomicrobiales</taxon>
        <taxon>Bartonellaceae</taxon>
        <taxon>Limoniibacter</taxon>
    </lineage>
</organism>
<dbReference type="RefSeq" id="WP_280517236.1">
    <property type="nucleotide sequence ID" value="NZ_BMZO01000003.1"/>
</dbReference>
<evidence type="ECO:0000313" key="1">
    <source>
        <dbReference type="EMBL" id="GHC67762.1"/>
    </source>
</evidence>
<protein>
    <submittedName>
        <fullName evidence="1">Uncharacterized protein</fullName>
    </submittedName>
</protein>
<gene>
    <name evidence="1" type="ORF">GCM10010136_12120</name>
</gene>
<proteinExistence type="predicted"/>
<reference evidence="1" key="1">
    <citation type="journal article" date="2014" name="Int. J. Syst. Evol. Microbiol.">
        <title>Complete genome sequence of Corynebacterium casei LMG S-19264T (=DSM 44701T), isolated from a smear-ripened cheese.</title>
        <authorList>
            <consortium name="US DOE Joint Genome Institute (JGI-PGF)"/>
            <person name="Walter F."/>
            <person name="Albersmeier A."/>
            <person name="Kalinowski J."/>
            <person name="Ruckert C."/>
        </authorList>
    </citation>
    <scope>NUCLEOTIDE SEQUENCE</scope>
    <source>
        <strain evidence="1">KCTC 42097</strain>
    </source>
</reference>
<accession>A0A8J3GGB9</accession>
<dbReference type="EMBL" id="BMZO01000003">
    <property type="protein sequence ID" value="GHC67762.1"/>
    <property type="molecule type" value="Genomic_DNA"/>
</dbReference>
<keyword evidence="2" id="KW-1185">Reference proteome</keyword>